<evidence type="ECO:0000256" key="4">
    <source>
        <dbReference type="ARBA" id="ARBA00022723"/>
    </source>
</evidence>
<comment type="similarity">
    <text evidence="3 8">Belongs to the inositol monophosphatase superfamily.</text>
</comment>
<feature type="binding site" evidence="7">
    <location>
        <position position="85"/>
    </location>
    <ligand>
        <name>Mg(2+)</name>
        <dbReference type="ChEBI" id="CHEBI:18420"/>
        <label>1</label>
        <note>catalytic</note>
    </ligand>
</feature>
<evidence type="ECO:0000256" key="8">
    <source>
        <dbReference type="RuleBase" id="RU364068"/>
    </source>
</evidence>
<accession>A0A7X2PA84</accession>
<feature type="binding site" evidence="7">
    <location>
        <position position="84"/>
    </location>
    <ligand>
        <name>Mg(2+)</name>
        <dbReference type="ChEBI" id="CHEBI:18420"/>
        <label>1</label>
        <note>catalytic</note>
    </ligand>
</feature>
<comment type="caution">
    <text evidence="9">The sequence shown here is derived from an EMBL/GenBank/DDBJ whole genome shotgun (WGS) entry which is preliminary data.</text>
</comment>
<reference evidence="9 10" key="1">
    <citation type="submission" date="2019-08" db="EMBL/GenBank/DDBJ databases">
        <title>In-depth cultivation of the pig gut microbiome towards novel bacterial diversity and tailored functional studies.</title>
        <authorList>
            <person name="Wylensek D."/>
            <person name="Hitch T.C.A."/>
            <person name="Clavel T."/>
        </authorList>
    </citation>
    <scope>NUCLEOTIDE SEQUENCE [LARGE SCALE GENOMIC DNA]</scope>
    <source>
        <strain evidence="9 10">NM-380-WT-3C1</strain>
    </source>
</reference>
<gene>
    <name evidence="9" type="ORF">FYJ80_00245</name>
</gene>
<dbReference type="PANTHER" id="PTHR20854">
    <property type="entry name" value="INOSITOL MONOPHOSPHATASE"/>
    <property type="match status" value="1"/>
</dbReference>
<dbReference type="GO" id="GO:0046854">
    <property type="term" value="P:phosphatidylinositol phosphate biosynthetic process"/>
    <property type="evidence" value="ECO:0007669"/>
    <property type="project" value="InterPro"/>
</dbReference>
<evidence type="ECO:0000256" key="6">
    <source>
        <dbReference type="ARBA" id="ARBA00022842"/>
    </source>
</evidence>
<dbReference type="AlphaFoldDB" id="A0A7X2PA84"/>
<evidence type="ECO:0000256" key="3">
    <source>
        <dbReference type="ARBA" id="ARBA00009759"/>
    </source>
</evidence>
<dbReference type="SUPFAM" id="SSF56655">
    <property type="entry name" value="Carbohydrate phosphatase"/>
    <property type="match status" value="1"/>
</dbReference>
<sequence>MIKQRYEFTKKLIKNAGAFLLEHKAERVNITAKSSNDYVTEADKKCEALIVSAIKKEYPDDGFYCEESGKEKSDSSFTWVIDPIDGTVNYMNTFPLYSISIALKHNDEIVMGCVYVPEYDELFSAMKGCGSYLNGEKIETSKESEMKRSLALLVPPHRHYNELEYYMERYLKVLKAVSDERSIGSAAVSLCYVASGRCSIYYELCLHLYDFAAGALILEEAGGRVKLQPREEEMYDVISSCPQFFDKLLELTK</sequence>
<dbReference type="RefSeq" id="WP_154424119.1">
    <property type="nucleotide sequence ID" value="NZ_VUNN01000001.1"/>
</dbReference>
<evidence type="ECO:0000313" key="9">
    <source>
        <dbReference type="EMBL" id="MSU05216.1"/>
    </source>
</evidence>
<dbReference type="CDD" id="cd01639">
    <property type="entry name" value="IMPase"/>
    <property type="match status" value="1"/>
</dbReference>
<feature type="binding site" evidence="7">
    <location>
        <position position="82"/>
    </location>
    <ligand>
        <name>Mg(2+)</name>
        <dbReference type="ChEBI" id="CHEBI:18420"/>
        <label>1</label>
        <note>catalytic</note>
    </ligand>
</feature>
<dbReference type="PRINTS" id="PR00377">
    <property type="entry name" value="IMPHPHTASES"/>
</dbReference>
<feature type="binding site" evidence="7">
    <location>
        <position position="210"/>
    </location>
    <ligand>
        <name>Mg(2+)</name>
        <dbReference type="ChEBI" id="CHEBI:18420"/>
        <label>1</label>
        <note>catalytic</note>
    </ligand>
</feature>
<comment type="catalytic activity">
    <reaction evidence="1 8">
        <text>a myo-inositol phosphate + H2O = myo-inositol + phosphate</text>
        <dbReference type="Rhea" id="RHEA:24056"/>
        <dbReference type="ChEBI" id="CHEBI:15377"/>
        <dbReference type="ChEBI" id="CHEBI:17268"/>
        <dbReference type="ChEBI" id="CHEBI:43474"/>
        <dbReference type="ChEBI" id="CHEBI:84139"/>
        <dbReference type="EC" id="3.1.3.25"/>
    </reaction>
</comment>
<keyword evidence="5 8" id="KW-0378">Hydrolase</keyword>
<dbReference type="Gene3D" id="3.30.540.10">
    <property type="entry name" value="Fructose-1,6-Bisphosphatase, subunit A, domain 1"/>
    <property type="match status" value="1"/>
</dbReference>
<comment type="cofactor">
    <cofactor evidence="2 7 8">
        <name>Mg(2+)</name>
        <dbReference type="ChEBI" id="CHEBI:18420"/>
    </cofactor>
</comment>
<proteinExistence type="inferred from homology"/>
<keyword evidence="10" id="KW-1185">Reference proteome</keyword>
<evidence type="ECO:0000256" key="2">
    <source>
        <dbReference type="ARBA" id="ARBA00001946"/>
    </source>
</evidence>
<dbReference type="EC" id="3.1.3.25" evidence="8"/>
<dbReference type="EMBL" id="VUNN01000001">
    <property type="protein sequence ID" value="MSU05216.1"/>
    <property type="molecule type" value="Genomic_DNA"/>
</dbReference>
<dbReference type="GO" id="GO:0007165">
    <property type="term" value="P:signal transduction"/>
    <property type="evidence" value="ECO:0007669"/>
    <property type="project" value="TreeGrafter"/>
</dbReference>
<dbReference type="PROSITE" id="PS00630">
    <property type="entry name" value="IMP_2"/>
    <property type="match status" value="1"/>
</dbReference>
<dbReference type="Gene3D" id="3.40.190.80">
    <property type="match status" value="1"/>
</dbReference>
<dbReference type="InterPro" id="IPR000760">
    <property type="entry name" value="Inositol_monophosphatase-like"/>
</dbReference>
<keyword evidence="6 7" id="KW-0460">Magnesium</keyword>
<evidence type="ECO:0000256" key="1">
    <source>
        <dbReference type="ARBA" id="ARBA00001033"/>
    </source>
</evidence>
<dbReference type="InterPro" id="IPR033942">
    <property type="entry name" value="IMPase"/>
</dbReference>
<dbReference type="GO" id="GO:0006020">
    <property type="term" value="P:inositol metabolic process"/>
    <property type="evidence" value="ECO:0007669"/>
    <property type="project" value="TreeGrafter"/>
</dbReference>
<dbReference type="InterPro" id="IPR020550">
    <property type="entry name" value="Inositol_monophosphatase_CS"/>
</dbReference>
<dbReference type="Pfam" id="PF00459">
    <property type="entry name" value="Inositol_P"/>
    <property type="match status" value="1"/>
</dbReference>
<evidence type="ECO:0000256" key="5">
    <source>
        <dbReference type="ARBA" id="ARBA00022801"/>
    </source>
</evidence>
<dbReference type="FunFam" id="3.30.540.10:FF:000003">
    <property type="entry name" value="Inositol-1-monophosphatase"/>
    <property type="match status" value="1"/>
</dbReference>
<feature type="binding site" evidence="7">
    <location>
        <position position="66"/>
    </location>
    <ligand>
        <name>Mg(2+)</name>
        <dbReference type="ChEBI" id="CHEBI:18420"/>
        <label>1</label>
        <note>catalytic</note>
    </ligand>
</feature>
<dbReference type="GO" id="GO:0046872">
    <property type="term" value="F:metal ion binding"/>
    <property type="evidence" value="ECO:0007669"/>
    <property type="project" value="UniProtKB-KW"/>
</dbReference>
<name>A0A7X2PA84_9SPIO</name>
<dbReference type="PANTHER" id="PTHR20854:SF4">
    <property type="entry name" value="INOSITOL-1-MONOPHOSPHATASE-RELATED"/>
    <property type="match status" value="1"/>
</dbReference>
<dbReference type="PROSITE" id="PS00629">
    <property type="entry name" value="IMP_1"/>
    <property type="match status" value="1"/>
</dbReference>
<protein>
    <recommendedName>
        <fullName evidence="8">Inositol-1-monophosphatase</fullName>
        <ecNumber evidence="8">3.1.3.25</ecNumber>
    </recommendedName>
</protein>
<organism evidence="9 10">
    <name type="scientific">Bullifex porci</name>
    <dbReference type="NCBI Taxonomy" id="2606638"/>
    <lineage>
        <taxon>Bacteria</taxon>
        <taxon>Pseudomonadati</taxon>
        <taxon>Spirochaetota</taxon>
        <taxon>Spirochaetia</taxon>
        <taxon>Spirochaetales</taxon>
        <taxon>Spirochaetaceae</taxon>
        <taxon>Bullifex</taxon>
    </lineage>
</organism>
<keyword evidence="4 7" id="KW-0479">Metal-binding</keyword>
<dbReference type="GO" id="GO:0008934">
    <property type="term" value="F:inositol monophosphate 1-phosphatase activity"/>
    <property type="evidence" value="ECO:0007669"/>
    <property type="project" value="InterPro"/>
</dbReference>
<dbReference type="InterPro" id="IPR020583">
    <property type="entry name" value="Inositol_monoP_metal-BS"/>
</dbReference>
<evidence type="ECO:0000313" key="10">
    <source>
        <dbReference type="Proteomes" id="UP000460549"/>
    </source>
</evidence>
<dbReference type="Proteomes" id="UP000460549">
    <property type="component" value="Unassembled WGS sequence"/>
</dbReference>
<evidence type="ECO:0000256" key="7">
    <source>
        <dbReference type="PIRSR" id="PIRSR600760-2"/>
    </source>
</evidence>